<dbReference type="Proteomes" id="UP000267027">
    <property type="component" value="Unassembled WGS sequence"/>
</dbReference>
<proteinExistence type="predicted"/>
<feature type="region of interest" description="Disordered" evidence="1">
    <location>
        <begin position="96"/>
        <end position="182"/>
    </location>
</feature>
<keyword evidence="3" id="KW-1185">Reference proteome</keyword>
<dbReference type="OMA" id="VKTIHEP"/>
<gene>
    <name evidence="2" type="ORF">ACOC_LOCUS1243</name>
</gene>
<dbReference type="OrthoDB" id="193023at2759"/>
<protein>
    <submittedName>
        <fullName evidence="2 4">Uncharacterized protein</fullName>
    </submittedName>
</protein>
<dbReference type="EMBL" id="UYYA01000173">
    <property type="protein sequence ID" value="VDM52828.1"/>
    <property type="molecule type" value="Genomic_DNA"/>
</dbReference>
<accession>A0A158PDX4</accession>
<sequence length="182" mass="20692">MLRCPKAGDLCEREIDATDPLRPSTNELSGAKLLLRRAIKEVVIRKLRRQGHNSEPRLGTATSQHTFVIEPERRKPLVLPVGLTDGAIEYKRSQEELRKAREEEEKQLQRERAESEEAKAKERERKEVTNHTEGGEFNKANRTPTQKKTNSASSNVISCVNSTPTPTVDNSVSYPIEFEDER</sequence>
<dbReference type="AlphaFoldDB" id="A0A158PDX4"/>
<evidence type="ECO:0000256" key="1">
    <source>
        <dbReference type="SAM" id="MobiDB-lite"/>
    </source>
</evidence>
<dbReference type="WBParaSite" id="ACOC_0000124201-mRNA-1">
    <property type="protein sequence ID" value="ACOC_0000124201-mRNA-1"/>
    <property type="gene ID" value="ACOC_0000124201"/>
</dbReference>
<evidence type="ECO:0000313" key="3">
    <source>
        <dbReference type="Proteomes" id="UP000267027"/>
    </source>
</evidence>
<evidence type="ECO:0000313" key="4">
    <source>
        <dbReference type="WBParaSite" id="ACOC_0000124201-mRNA-1"/>
    </source>
</evidence>
<reference evidence="2 3" key="2">
    <citation type="submission" date="2018-11" db="EMBL/GenBank/DDBJ databases">
        <authorList>
            <consortium name="Pathogen Informatics"/>
        </authorList>
    </citation>
    <scope>NUCLEOTIDE SEQUENCE [LARGE SCALE GENOMIC DNA]</scope>
    <source>
        <strain evidence="2 3">Costa Rica</strain>
    </source>
</reference>
<organism evidence="4">
    <name type="scientific">Angiostrongylus costaricensis</name>
    <name type="common">Nematode worm</name>
    <dbReference type="NCBI Taxonomy" id="334426"/>
    <lineage>
        <taxon>Eukaryota</taxon>
        <taxon>Metazoa</taxon>
        <taxon>Ecdysozoa</taxon>
        <taxon>Nematoda</taxon>
        <taxon>Chromadorea</taxon>
        <taxon>Rhabditida</taxon>
        <taxon>Rhabditina</taxon>
        <taxon>Rhabditomorpha</taxon>
        <taxon>Strongyloidea</taxon>
        <taxon>Metastrongylidae</taxon>
        <taxon>Angiostrongylus</taxon>
    </lineage>
</organism>
<reference evidence="4" key="1">
    <citation type="submission" date="2016-04" db="UniProtKB">
        <authorList>
            <consortium name="WormBaseParasite"/>
        </authorList>
    </citation>
    <scope>IDENTIFICATION</scope>
</reference>
<evidence type="ECO:0000313" key="2">
    <source>
        <dbReference type="EMBL" id="VDM52828.1"/>
    </source>
</evidence>
<dbReference type="STRING" id="334426.A0A158PDX4"/>
<feature type="compositionally biased region" description="Polar residues" evidence="1">
    <location>
        <begin position="140"/>
        <end position="173"/>
    </location>
</feature>
<feature type="compositionally biased region" description="Basic and acidic residues" evidence="1">
    <location>
        <begin position="96"/>
        <end position="136"/>
    </location>
</feature>
<name>A0A158PDX4_ANGCS</name>